<organism evidence="1">
    <name type="scientific">Siphoviridae sp. ct6bU4</name>
    <dbReference type="NCBI Taxonomy" id="2825344"/>
    <lineage>
        <taxon>Viruses</taxon>
        <taxon>Duplodnaviria</taxon>
        <taxon>Heunggongvirae</taxon>
        <taxon>Uroviricota</taxon>
        <taxon>Caudoviricetes</taxon>
    </lineage>
</organism>
<protein>
    <submittedName>
        <fullName evidence="1">Uncharacterized protein</fullName>
    </submittedName>
</protein>
<dbReference type="EMBL" id="BK016234">
    <property type="protein sequence ID" value="DAG03703.1"/>
    <property type="molecule type" value="Genomic_DNA"/>
</dbReference>
<reference evidence="1" key="1">
    <citation type="journal article" date="2021" name="Proc. Natl. Acad. Sci. U.S.A.">
        <title>A Catalog of Tens of Thousands of Viruses from Human Metagenomes Reveals Hidden Associations with Chronic Diseases.</title>
        <authorList>
            <person name="Tisza M.J."/>
            <person name="Buck C.B."/>
        </authorList>
    </citation>
    <scope>NUCLEOTIDE SEQUENCE</scope>
    <source>
        <strain evidence="1">Ct6bU4</strain>
    </source>
</reference>
<proteinExistence type="predicted"/>
<sequence>MNPQNWIWGIPGYDEIVTVVELLATGNVQRGNASGAKRSDFPKRIRRPYEEREVVESHKVGKPEDARVVDSLLSEYAGVDFSAVLTR</sequence>
<accession>A0A8S5VAS6</accession>
<evidence type="ECO:0000313" key="1">
    <source>
        <dbReference type="EMBL" id="DAG03703.1"/>
    </source>
</evidence>
<name>A0A8S5VAS6_9CAUD</name>